<dbReference type="PANTHER" id="PTHR30085:SF2">
    <property type="entry name" value="GLUTAMATE_ASPARTATE IMPORT SOLUTE-BINDING PROTEIN"/>
    <property type="match status" value="1"/>
</dbReference>
<evidence type="ECO:0000256" key="1">
    <source>
        <dbReference type="ARBA" id="ARBA00010333"/>
    </source>
</evidence>
<evidence type="ECO:0000313" key="6">
    <source>
        <dbReference type="EMBL" id="CAD6541084.1"/>
    </source>
</evidence>
<keyword evidence="7" id="KW-1185">Reference proteome</keyword>
<keyword evidence="3 4" id="KW-0732">Signal</keyword>
<evidence type="ECO:0000259" key="5">
    <source>
        <dbReference type="SMART" id="SM00062"/>
    </source>
</evidence>
<dbReference type="SMART" id="SM00062">
    <property type="entry name" value="PBPb"/>
    <property type="match status" value="1"/>
</dbReference>
<dbReference type="InterPro" id="IPR001638">
    <property type="entry name" value="Solute-binding_3/MltF_N"/>
</dbReference>
<dbReference type="Pfam" id="PF00497">
    <property type="entry name" value="SBP_bac_3"/>
    <property type="match status" value="1"/>
</dbReference>
<evidence type="ECO:0000256" key="3">
    <source>
        <dbReference type="ARBA" id="ARBA00022729"/>
    </source>
</evidence>
<proteinExistence type="inferred from homology"/>
<feature type="signal peptide" evidence="4">
    <location>
        <begin position="1"/>
        <end position="36"/>
    </location>
</feature>
<feature type="domain" description="Solute-binding protein family 3/N-terminal" evidence="5">
    <location>
        <begin position="63"/>
        <end position="313"/>
    </location>
</feature>
<gene>
    <name evidence="6" type="primary">gltI_2</name>
    <name evidence="6" type="ORF">LMG27952_03694</name>
</gene>
<reference evidence="6 7" key="1">
    <citation type="submission" date="2020-10" db="EMBL/GenBank/DDBJ databases">
        <authorList>
            <person name="Peeters C."/>
        </authorList>
    </citation>
    <scope>NUCLEOTIDE SEQUENCE [LARGE SCALE GENOMIC DNA]</scope>
    <source>
        <strain evidence="6 7">LMG 27952</strain>
    </source>
</reference>
<accession>A0ABN7I1W9</accession>
<name>A0ABN7I1W9_9BURK</name>
<dbReference type="PANTHER" id="PTHR30085">
    <property type="entry name" value="AMINO ACID ABC TRANSPORTER PERMEASE"/>
    <property type="match status" value="1"/>
</dbReference>
<keyword evidence="2" id="KW-0813">Transport</keyword>
<feature type="chain" id="PRO_5045314328" evidence="4">
    <location>
        <begin position="37"/>
        <end position="342"/>
    </location>
</feature>
<protein>
    <submittedName>
        <fullName evidence="6">Glutamate/aspartate import solute-binding protein</fullName>
    </submittedName>
</protein>
<dbReference type="Proteomes" id="UP000656319">
    <property type="component" value="Unassembled WGS sequence"/>
</dbReference>
<evidence type="ECO:0000256" key="4">
    <source>
        <dbReference type="SAM" id="SignalP"/>
    </source>
</evidence>
<sequence>MKRESKPLGIARKPRGRMRRSSVARALLVMCYVAFACACTFAVASHADELDSPTLRKIRDTGTIVIGVREATVPFSYMAGGGHATGYSYEITQRIVENVRATLKLPALRVRELVVTPQNRITLVQNGTIDLECSTTTHTRERENDVAFSNSIFEYGVRMLVKRGSPVLDFGDLAGRTVVTTAGTSEERLLRRWNMERGMNMHIVVAKTHGESVEAVRSGRAVAFVMDEPLLHAALATGYMASETPGAPVAQSAHTMSEAHAYAIVGSPARSEVYGCMFRRGDTAFKRIADDTIAKMERSGEALALYRRWFESPIAPAGVNLDYPMSEQMKALFANPNDQPLD</sequence>
<evidence type="ECO:0000313" key="7">
    <source>
        <dbReference type="Proteomes" id="UP000656319"/>
    </source>
</evidence>
<comment type="caution">
    <text evidence="6">The sequence shown here is derived from an EMBL/GenBank/DDBJ whole genome shotgun (WGS) entry which is preliminary data.</text>
</comment>
<organism evidence="6 7">
    <name type="scientific">Paraburkholderia hiiakae</name>
    <dbReference type="NCBI Taxonomy" id="1081782"/>
    <lineage>
        <taxon>Bacteria</taxon>
        <taxon>Pseudomonadati</taxon>
        <taxon>Pseudomonadota</taxon>
        <taxon>Betaproteobacteria</taxon>
        <taxon>Burkholderiales</taxon>
        <taxon>Burkholderiaceae</taxon>
        <taxon>Paraburkholderia</taxon>
    </lineage>
</organism>
<dbReference type="Gene3D" id="3.40.190.10">
    <property type="entry name" value="Periplasmic binding protein-like II"/>
    <property type="match status" value="2"/>
</dbReference>
<dbReference type="CDD" id="cd13688">
    <property type="entry name" value="PBP2_GltI_DEBP"/>
    <property type="match status" value="1"/>
</dbReference>
<evidence type="ECO:0000256" key="2">
    <source>
        <dbReference type="ARBA" id="ARBA00022448"/>
    </source>
</evidence>
<comment type="similarity">
    <text evidence="1">Belongs to the bacterial solute-binding protein 3 family.</text>
</comment>
<dbReference type="SUPFAM" id="SSF53850">
    <property type="entry name" value="Periplasmic binding protein-like II"/>
    <property type="match status" value="1"/>
</dbReference>
<dbReference type="EMBL" id="CAJHCQ010000009">
    <property type="protein sequence ID" value="CAD6541084.1"/>
    <property type="molecule type" value="Genomic_DNA"/>
</dbReference>
<dbReference type="InterPro" id="IPR051455">
    <property type="entry name" value="Bact_solute-bind_prot3"/>
</dbReference>